<keyword evidence="7" id="KW-0406">Ion transport</keyword>
<dbReference type="Pfam" id="PF00267">
    <property type="entry name" value="Porin_1"/>
    <property type="match status" value="1"/>
</dbReference>
<dbReference type="InterPro" id="IPR001702">
    <property type="entry name" value="Porin_Gram-ve"/>
</dbReference>
<proteinExistence type="predicted"/>
<evidence type="ECO:0000256" key="3">
    <source>
        <dbReference type="ARBA" id="ARBA00022448"/>
    </source>
</evidence>
<dbReference type="SUPFAM" id="SSF56935">
    <property type="entry name" value="Porins"/>
    <property type="match status" value="1"/>
</dbReference>
<sequence length="368" mass="40471">MKQYLVLAFTALPALAAAEVKMYGQIKSGIAAGQVKISGSNGSEKSAVATEIVDNTSRFGFKGSEKISDDLKAVWQVEQRISVINAREGWATRDSFVGLEGKFGKLRAGNISNQLNWMDNIDPWMYSNNALGLGVFTRTGNRKASIRYDTPKIAGFDANIQVSPRDNQNPADRRTHRQPEQTQYDAGLNYSNAGYFVQLGYNMRKNRYQNSNGAYKDSHVGRLLAGYDANNLFIGVGAQHAKGYETGNSYIGYFTNGFNSYNGASIREDKSEAVKVTDAAVTATYRFGNIKPQITYAHGWAAKGVNSGDLLVDKFDQIILGGDYRFSKRTSARLSMAHVRVGSKTRLNNGNTGKIQQTAAQLGLHHRF</sequence>
<dbReference type="Gene3D" id="2.40.160.10">
    <property type="entry name" value="Porin"/>
    <property type="match status" value="1"/>
</dbReference>
<dbReference type="InterPro" id="IPR023614">
    <property type="entry name" value="Porin_dom_sf"/>
</dbReference>
<comment type="subunit">
    <text evidence="2">Homotrimer.</text>
</comment>
<evidence type="ECO:0000256" key="8">
    <source>
        <dbReference type="ARBA" id="ARBA00023114"/>
    </source>
</evidence>
<keyword evidence="8" id="KW-0626">Porin</keyword>
<evidence type="ECO:0000256" key="12">
    <source>
        <dbReference type="SAM" id="SignalP"/>
    </source>
</evidence>
<feature type="chain" id="PRO_5045503772" evidence="12">
    <location>
        <begin position="17"/>
        <end position="368"/>
    </location>
</feature>
<feature type="signal peptide" evidence="12">
    <location>
        <begin position="1"/>
        <end position="16"/>
    </location>
</feature>
<evidence type="ECO:0000313" key="14">
    <source>
        <dbReference type="Proteomes" id="UP000829817"/>
    </source>
</evidence>
<gene>
    <name evidence="13" type="ORF">LVJ83_01915</name>
</gene>
<dbReference type="InterPro" id="IPR033900">
    <property type="entry name" value="Gram_neg_porin_domain"/>
</dbReference>
<accession>A0ABY4DUX5</accession>
<dbReference type="PRINTS" id="PR00182">
    <property type="entry name" value="ECOLNEIPORIN"/>
</dbReference>
<dbReference type="CDD" id="cd00342">
    <property type="entry name" value="gram_neg_porins"/>
    <property type="match status" value="1"/>
</dbReference>
<dbReference type="EMBL" id="CP091508">
    <property type="protein sequence ID" value="UOO82258.1"/>
    <property type="molecule type" value="Genomic_DNA"/>
</dbReference>
<evidence type="ECO:0000256" key="6">
    <source>
        <dbReference type="ARBA" id="ARBA00022729"/>
    </source>
</evidence>
<reference evidence="13 14" key="1">
    <citation type="journal article" date="2022" name="Res Sq">
        <title>Evolution of multicellular longitudinally dividing oral cavity symbionts (Neisseriaceae).</title>
        <authorList>
            <person name="Nyongesa S."/>
            <person name="Weber P."/>
            <person name="Bernet E."/>
            <person name="Pullido F."/>
            <person name="Nieckarz M."/>
            <person name="Delaby M."/>
            <person name="Nieves C."/>
            <person name="Viehboeck T."/>
            <person name="Krause N."/>
            <person name="Rivera-Millot A."/>
            <person name="Nakamura A."/>
            <person name="Vischer N."/>
            <person name="VanNieuwenhze M."/>
            <person name="Brun Y."/>
            <person name="Cava F."/>
            <person name="Bulgheresi S."/>
            <person name="Veyrier F."/>
        </authorList>
    </citation>
    <scope>NUCLEOTIDE SEQUENCE [LARGE SCALE GENOMIC DNA]</scope>
    <source>
        <strain evidence="13 14">CCUG 63373m</strain>
    </source>
</reference>
<dbReference type="RefSeq" id="WP_244785785.1">
    <property type="nucleotide sequence ID" value="NZ_CP091508.1"/>
</dbReference>
<evidence type="ECO:0000256" key="10">
    <source>
        <dbReference type="ARBA" id="ARBA00023237"/>
    </source>
</evidence>
<feature type="region of interest" description="Disordered" evidence="11">
    <location>
        <begin position="160"/>
        <end position="182"/>
    </location>
</feature>
<dbReference type="InterPro" id="IPR002299">
    <property type="entry name" value="Porin_Neis"/>
</dbReference>
<evidence type="ECO:0000256" key="11">
    <source>
        <dbReference type="SAM" id="MobiDB-lite"/>
    </source>
</evidence>
<evidence type="ECO:0000256" key="4">
    <source>
        <dbReference type="ARBA" id="ARBA00022452"/>
    </source>
</evidence>
<keyword evidence="9" id="KW-0472">Membrane</keyword>
<dbReference type="PANTHER" id="PTHR34501:SF9">
    <property type="entry name" value="MAJOR OUTER MEMBRANE PROTEIN P.IA"/>
    <property type="match status" value="1"/>
</dbReference>
<organism evidence="13 14">
    <name type="scientific">Uruburuella testudinis</name>
    <dbReference type="NCBI Taxonomy" id="1282863"/>
    <lineage>
        <taxon>Bacteria</taxon>
        <taxon>Pseudomonadati</taxon>
        <taxon>Pseudomonadota</taxon>
        <taxon>Betaproteobacteria</taxon>
        <taxon>Neisseriales</taxon>
        <taxon>Neisseriaceae</taxon>
        <taxon>Uruburuella</taxon>
    </lineage>
</organism>
<keyword evidence="5" id="KW-0812">Transmembrane</keyword>
<evidence type="ECO:0000313" key="13">
    <source>
        <dbReference type="EMBL" id="UOO82258.1"/>
    </source>
</evidence>
<dbReference type="InterPro" id="IPR050298">
    <property type="entry name" value="Gram-neg_bact_OMP"/>
</dbReference>
<evidence type="ECO:0000256" key="1">
    <source>
        <dbReference type="ARBA" id="ARBA00004571"/>
    </source>
</evidence>
<dbReference type="PANTHER" id="PTHR34501">
    <property type="entry name" value="PROTEIN YDDL-RELATED"/>
    <property type="match status" value="1"/>
</dbReference>
<protein>
    <submittedName>
        <fullName evidence="13">Porin</fullName>
    </submittedName>
</protein>
<keyword evidence="3" id="KW-0813">Transport</keyword>
<keyword evidence="14" id="KW-1185">Reference proteome</keyword>
<keyword evidence="6 12" id="KW-0732">Signal</keyword>
<evidence type="ECO:0000256" key="2">
    <source>
        <dbReference type="ARBA" id="ARBA00011233"/>
    </source>
</evidence>
<dbReference type="PRINTS" id="PR00184">
    <property type="entry name" value="NEISSPPORIN"/>
</dbReference>
<evidence type="ECO:0000256" key="7">
    <source>
        <dbReference type="ARBA" id="ARBA00023065"/>
    </source>
</evidence>
<evidence type="ECO:0000256" key="5">
    <source>
        <dbReference type="ARBA" id="ARBA00022692"/>
    </source>
</evidence>
<keyword evidence="4" id="KW-1134">Transmembrane beta strand</keyword>
<evidence type="ECO:0000256" key="9">
    <source>
        <dbReference type="ARBA" id="ARBA00023136"/>
    </source>
</evidence>
<name>A0ABY4DUX5_9NEIS</name>
<dbReference type="Proteomes" id="UP000829817">
    <property type="component" value="Chromosome"/>
</dbReference>
<comment type="subcellular location">
    <subcellularLocation>
        <location evidence="1">Cell outer membrane</location>
        <topology evidence="1">Multi-pass membrane protein</topology>
    </subcellularLocation>
</comment>
<feature type="compositionally biased region" description="Polar residues" evidence="11">
    <location>
        <begin position="160"/>
        <end position="170"/>
    </location>
</feature>
<keyword evidence="10" id="KW-0998">Cell outer membrane</keyword>